<evidence type="ECO:0000313" key="2">
    <source>
        <dbReference type="Proteomes" id="UP001500101"/>
    </source>
</evidence>
<dbReference type="RefSeq" id="WP_344672684.1">
    <property type="nucleotide sequence ID" value="NZ_BAAAZI010000001.1"/>
</dbReference>
<reference evidence="2" key="1">
    <citation type="journal article" date="2019" name="Int. J. Syst. Evol. Microbiol.">
        <title>The Global Catalogue of Microorganisms (GCM) 10K type strain sequencing project: providing services to taxonomists for standard genome sequencing and annotation.</title>
        <authorList>
            <consortium name="The Broad Institute Genomics Platform"/>
            <consortium name="The Broad Institute Genome Sequencing Center for Infectious Disease"/>
            <person name="Wu L."/>
            <person name="Ma J."/>
        </authorList>
    </citation>
    <scope>NUCLEOTIDE SEQUENCE [LARGE SCALE GENOMIC DNA]</scope>
    <source>
        <strain evidence="2">JCM 16704</strain>
    </source>
</reference>
<sequence>MVKRIGEDEVLLTKTITDADTNTTLKFFLEGKELIENLTIPTLKNTKWMSVTFKLRINATAVETKFVAGDMDFVAYVRNMNTMEVKKLNPEFRFTVPANQSFVTMELPPVGESEHYTFDLVKKGTNEPAFVSNNLDKKVSLGFGNYGTFYFFNPDFSTFIPGERIICLLSIAEETGGDNYDEIFVTPSVSEIITSWINFE</sequence>
<proteinExistence type="predicted"/>
<name>A0ABP7Y5R5_9SPHI</name>
<organism evidence="1 2">
    <name type="scientific">Sphingobacterium kyonggiense</name>
    <dbReference type="NCBI Taxonomy" id="714075"/>
    <lineage>
        <taxon>Bacteria</taxon>
        <taxon>Pseudomonadati</taxon>
        <taxon>Bacteroidota</taxon>
        <taxon>Sphingobacteriia</taxon>
        <taxon>Sphingobacteriales</taxon>
        <taxon>Sphingobacteriaceae</taxon>
        <taxon>Sphingobacterium</taxon>
    </lineage>
</organism>
<evidence type="ECO:0000313" key="1">
    <source>
        <dbReference type="EMBL" id="GAA4130956.1"/>
    </source>
</evidence>
<accession>A0ABP7Y5R5</accession>
<comment type="caution">
    <text evidence="1">The sequence shown here is derived from an EMBL/GenBank/DDBJ whole genome shotgun (WGS) entry which is preliminary data.</text>
</comment>
<dbReference type="Proteomes" id="UP001500101">
    <property type="component" value="Unassembled WGS sequence"/>
</dbReference>
<protein>
    <submittedName>
        <fullName evidence="1">Uncharacterized protein</fullName>
    </submittedName>
</protein>
<gene>
    <name evidence="1" type="ORF">GCM10022216_00600</name>
</gene>
<keyword evidence="2" id="KW-1185">Reference proteome</keyword>
<dbReference type="EMBL" id="BAAAZI010000001">
    <property type="protein sequence ID" value="GAA4130956.1"/>
    <property type="molecule type" value="Genomic_DNA"/>
</dbReference>